<evidence type="ECO:0000256" key="1">
    <source>
        <dbReference type="SAM" id="Phobius"/>
    </source>
</evidence>
<sequence>MLILYEPFCRSMTIGSEVFAKYKIFMGLAMSVGVAAGGVVLAPAAMASEGEQGAASRQAGFTGWSVAKRTVISKTLLTSTQRGKKLSSMYCHGSSSSGCDVSRSVSLTNTTQTGYGLSGAQVSAQLGLSTSTSTTTTATCHAPKKRGVQGYETGYRYKYKVRSVRTFINAGHATSVKETKTTGWLYAYRPRGVLCVATA</sequence>
<organism evidence="2 3">
    <name type="scientific">Curtobacterium luteum</name>
    <dbReference type="NCBI Taxonomy" id="33881"/>
    <lineage>
        <taxon>Bacteria</taxon>
        <taxon>Bacillati</taxon>
        <taxon>Actinomycetota</taxon>
        <taxon>Actinomycetes</taxon>
        <taxon>Micrococcales</taxon>
        <taxon>Microbacteriaceae</taxon>
        <taxon>Curtobacterium</taxon>
    </lineage>
</organism>
<dbReference type="EMBL" id="LDQC01000087">
    <property type="protein sequence ID" value="KTR03231.1"/>
    <property type="molecule type" value="Genomic_DNA"/>
</dbReference>
<proteinExistence type="predicted"/>
<gene>
    <name evidence="2" type="ORF">NS184_14215</name>
</gene>
<dbReference type="Proteomes" id="UP000078252">
    <property type="component" value="Unassembled WGS sequence"/>
</dbReference>
<name>A0A175RIN2_9MICO</name>
<dbReference type="AlphaFoldDB" id="A0A175RIN2"/>
<feature type="transmembrane region" description="Helical" evidence="1">
    <location>
        <begin position="24"/>
        <end position="47"/>
    </location>
</feature>
<keyword evidence="1" id="KW-0812">Transmembrane</keyword>
<dbReference type="RefSeq" id="WP_058726753.1">
    <property type="nucleotide sequence ID" value="NZ_LDQC01000087.1"/>
</dbReference>
<protein>
    <submittedName>
        <fullName evidence="2">Uncharacterized protein</fullName>
    </submittedName>
</protein>
<keyword evidence="1" id="KW-0472">Membrane</keyword>
<evidence type="ECO:0000313" key="2">
    <source>
        <dbReference type="EMBL" id="KTR03231.1"/>
    </source>
</evidence>
<accession>A0A175RIN2</accession>
<dbReference type="PATRIC" id="fig|33881.3.peg.3310"/>
<comment type="caution">
    <text evidence="2">The sequence shown here is derived from an EMBL/GenBank/DDBJ whole genome shotgun (WGS) entry which is preliminary data.</text>
</comment>
<dbReference type="STRING" id="33881.NS184_14215"/>
<evidence type="ECO:0000313" key="3">
    <source>
        <dbReference type="Proteomes" id="UP000078252"/>
    </source>
</evidence>
<keyword evidence="1" id="KW-1133">Transmembrane helix</keyword>
<reference evidence="2 3" key="1">
    <citation type="journal article" date="2016" name="Front. Microbiol.">
        <title>Genomic Resource of Rice Seed Associated Bacteria.</title>
        <authorList>
            <person name="Midha S."/>
            <person name="Bansal K."/>
            <person name="Sharma S."/>
            <person name="Kumar N."/>
            <person name="Patil P.P."/>
            <person name="Chaudhry V."/>
            <person name="Patil P.B."/>
        </authorList>
    </citation>
    <scope>NUCLEOTIDE SEQUENCE [LARGE SCALE GENOMIC DNA]</scope>
    <source>
        <strain evidence="2 3">NS184</strain>
    </source>
</reference>